<organism evidence="3 4">
    <name type="scientific">Clitoria ternatea</name>
    <name type="common">Butterfly pea</name>
    <dbReference type="NCBI Taxonomy" id="43366"/>
    <lineage>
        <taxon>Eukaryota</taxon>
        <taxon>Viridiplantae</taxon>
        <taxon>Streptophyta</taxon>
        <taxon>Embryophyta</taxon>
        <taxon>Tracheophyta</taxon>
        <taxon>Spermatophyta</taxon>
        <taxon>Magnoliopsida</taxon>
        <taxon>eudicotyledons</taxon>
        <taxon>Gunneridae</taxon>
        <taxon>Pentapetalae</taxon>
        <taxon>rosids</taxon>
        <taxon>fabids</taxon>
        <taxon>Fabales</taxon>
        <taxon>Fabaceae</taxon>
        <taxon>Papilionoideae</taxon>
        <taxon>50 kb inversion clade</taxon>
        <taxon>NPAAA clade</taxon>
        <taxon>indigoferoid/millettioid clade</taxon>
        <taxon>Phaseoleae</taxon>
        <taxon>Clitoria</taxon>
    </lineage>
</organism>
<evidence type="ECO:0000256" key="2">
    <source>
        <dbReference type="RuleBase" id="RU003690"/>
    </source>
</evidence>
<comment type="similarity">
    <text evidence="1 2">Belongs to the glycosyl hydrolase 1 family.</text>
</comment>
<reference evidence="3 4" key="1">
    <citation type="submission" date="2024-01" db="EMBL/GenBank/DDBJ databases">
        <title>The genomes of 5 underutilized Papilionoideae crops provide insights into root nodulation and disease resistance.</title>
        <authorList>
            <person name="Yuan L."/>
        </authorList>
    </citation>
    <scope>NUCLEOTIDE SEQUENCE [LARGE SCALE GENOMIC DNA]</scope>
    <source>
        <strain evidence="3">LY-2023</strain>
        <tissue evidence="3">Leaf</tissue>
    </source>
</reference>
<dbReference type="InterPro" id="IPR017853">
    <property type="entry name" value="GH"/>
</dbReference>
<keyword evidence="4" id="KW-1185">Reference proteome</keyword>
<accession>A0AAN9EX32</accession>
<evidence type="ECO:0000313" key="4">
    <source>
        <dbReference type="Proteomes" id="UP001359559"/>
    </source>
</evidence>
<dbReference type="PRINTS" id="PR00131">
    <property type="entry name" value="GLHYDRLASE1"/>
</dbReference>
<proteinExistence type="inferred from homology"/>
<dbReference type="Gene3D" id="3.20.20.80">
    <property type="entry name" value="Glycosidases"/>
    <property type="match status" value="1"/>
</dbReference>
<sequence length="107" mass="12759">MFITENGYGNLHDPGLNEEEYLYDFKRIKYMSGHLDNPMEAIREGADVRGYFVWSLLDNFEWKYGFTVRFGVHHVDFETLKRTPKLSASWYKNFIEKHVNMEQSIQA</sequence>
<dbReference type="InterPro" id="IPR001360">
    <property type="entry name" value="Glyco_hydro_1"/>
</dbReference>
<dbReference type="EMBL" id="JAYKXN010000008">
    <property type="protein sequence ID" value="KAK7264493.1"/>
    <property type="molecule type" value="Genomic_DNA"/>
</dbReference>
<name>A0AAN9EX32_CLITE</name>
<protein>
    <recommendedName>
        <fullName evidence="5">Beta-glucosidase</fullName>
    </recommendedName>
</protein>
<gene>
    <name evidence="3" type="ORF">RJT34_32102</name>
</gene>
<evidence type="ECO:0000313" key="3">
    <source>
        <dbReference type="EMBL" id="KAK7264493.1"/>
    </source>
</evidence>
<comment type="caution">
    <text evidence="3">The sequence shown here is derived from an EMBL/GenBank/DDBJ whole genome shotgun (WGS) entry which is preliminary data.</text>
</comment>
<dbReference type="GO" id="GO:0008422">
    <property type="term" value="F:beta-glucosidase activity"/>
    <property type="evidence" value="ECO:0007669"/>
    <property type="project" value="TreeGrafter"/>
</dbReference>
<dbReference type="PANTHER" id="PTHR10353">
    <property type="entry name" value="GLYCOSYL HYDROLASE"/>
    <property type="match status" value="1"/>
</dbReference>
<evidence type="ECO:0000256" key="1">
    <source>
        <dbReference type="ARBA" id="ARBA00010838"/>
    </source>
</evidence>
<dbReference type="Pfam" id="PF00232">
    <property type="entry name" value="Glyco_hydro_1"/>
    <property type="match status" value="1"/>
</dbReference>
<dbReference type="SUPFAM" id="SSF51445">
    <property type="entry name" value="(Trans)glycosidases"/>
    <property type="match status" value="1"/>
</dbReference>
<dbReference type="PANTHER" id="PTHR10353:SF213">
    <property type="entry name" value="BETA-GLUCOSIDASE 45-RELATED"/>
    <property type="match status" value="1"/>
</dbReference>
<dbReference type="GO" id="GO:0005975">
    <property type="term" value="P:carbohydrate metabolic process"/>
    <property type="evidence" value="ECO:0007669"/>
    <property type="project" value="InterPro"/>
</dbReference>
<dbReference type="Proteomes" id="UP001359559">
    <property type="component" value="Unassembled WGS sequence"/>
</dbReference>
<evidence type="ECO:0008006" key="5">
    <source>
        <dbReference type="Google" id="ProtNLM"/>
    </source>
</evidence>
<dbReference type="AlphaFoldDB" id="A0AAN9EX32"/>